<dbReference type="EMBL" id="CAJOBA010103765">
    <property type="protein sequence ID" value="CAF4529710.1"/>
    <property type="molecule type" value="Genomic_DNA"/>
</dbReference>
<gene>
    <name evidence="1" type="ORF">OVA965_LOCUS45478</name>
    <name evidence="2" type="ORF">TMI583_LOCUS49008</name>
</gene>
<feature type="non-terminal residue" evidence="2">
    <location>
        <position position="64"/>
    </location>
</feature>
<evidence type="ECO:0000313" key="2">
    <source>
        <dbReference type="EMBL" id="CAF4529710.1"/>
    </source>
</evidence>
<proteinExistence type="predicted"/>
<organism evidence="2 3">
    <name type="scientific">Didymodactylos carnosus</name>
    <dbReference type="NCBI Taxonomy" id="1234261"/>
    <lineage>
        <taxon>Eukaryota</taxon>
        <taxon>Metazoa</taxon>
        <taxon>Spiralia</taxon>
        <taxon>Gnathifera</taxon>
        <taxon>Rotifera</taxon>
        <taxon>Eurotatoria</taxon>
        <taxon>Bdelloidea</taxon>
        <taxon>Philodinida</taxon>
        <taxon>Philodinidae</taxon>
        <taxon>Didymodactylos</taxon>
    </lineage>
</organism>
<protein>
    <submittedName>
        <fullName evidence="2">Uncharacterized protein</fullName>
    </submittedName>
</protein>
<reference evidence="2" key="1">
    <citation type="submission" date="2021-02" db="EMBL/GenBank/DDBJ databases">
        <authorList>
            <person name="Nowell W R."/>
        </authorList>
    </citation>
    <scope>NUCLEOTIDE SEQUENCE</scope>
</reference>
<dbReference type="EMBL" id="CAJNOK010071966">
    <property type="protein sequence ID" value="CAF1665290.1"/>
    <property type="molecule type" value="Genomic_DNA"/>
</dbReference>
<dbReference type="Proteomes" id="UP000682733">
    <property type="component" value="Unassembled WGS sequence"/>
</dbReference>
<evidence type="ECO:0000313" key="1">
    <source>
        <dbReference type="EMBL" id="CAF1665290.1"/>
    </source>
</evidence>
<evidence type="ECO:0000313" key="3">
    <source>
        <dbReference type="Proteomes" id="UP000682733"/>
    </source>
</evidence>
<accession>A0A8S2Y095</accession>
<feature type="non-terminal residue" evidence="2">
    <location>
        <position position="1"/>
    </location>
</feature>
<dbReference type="AlphaFoldDB" id="A0A8S2Y095"/>
<dbReference type="Proteomes" id="UP000677228">
    <property type="component" value="Unassembled WGS sequence"/>
</dbReference>
<name>A0A8S2Y095_9BILA</name>
<sequence>NSGCGFPSTALKYFPRYTFLGPKKTIQSSFQKAVSNKNLKAIDVEIRYIPADESDSPSSRCYRG</sequence>
<comment type="caution">
    <text evidence="2">The sequence shown here is derived from an EMBL/GenBank/DDBJ whole genome shotgun (WGS) entry which is preliminary data.</text>
</comment>